<feature type="region of interest" description="Disordered" evidence="1">
    <location>
        <begin position="38"/>
        <end position="97"/>
    </location>
</feature>
<dbReference type="Pfam" id="PF17257">
    <property type="entry name" value="DUF5323"/>
    <property type="match status" value="1"/>
</dbReference>
<dbReference type="PANTHER" id="PTHR36798:SF2">
    <property type="entry name" value="LARGE RIBOSOMAL SUBUNIT PROTEIN CL38"/>
    <property type="match status" value="1"/>
</dbReference>
<feature type="compositionally biased region" description="Basic residues" evidence="1">
    <location>
        <begin position="50"/>
        <end position="65"/>
    </location>
</feature>
<accession>A0ABR2SED6</accession>
<dbReference type="InterPro" id="IPR020526">
    <property type="entry name" value="Ribosomal_cL38"/>
</dbReference>
<evidence type="ECO:0000313" key="2">
    <source>
        <dbReference type="EMBL" id="KAK9023376.1"/>
    </source>
</evidence>
<organism evidence="2 3">
    <name type="scientific">Hibiscus sabdariffa</name>
    <name type="common">roselle</name>
    <dbReference type="NCBI Taxonomy" id="183260"/>
    <lineage>
        <taxon>Eukaryota</taxon>
        <taxon>Viridiplantae</taxon>
        <taxon>Streptophyta</taxon>
        <taxon>Embryophyta</taxon>
        <taxon>Tracheophyta</taxon>
        <taxon>Spermatophyta</taxon>
        <taxon>Magnoliopsida</taxon>
        <taxon>eudicotyledons</taxon>
        <taxon>Gunneridae</taxon>
        <taxon>Pentapetalae</taxon>
        <taxon>rosids</taxon>
        <taxon>malvids</taxon>
        <taxon>Malvales</taxon>
        <taxon>Malvaceae</taxon>
        <taxon>Malvoideae</taxon>
        <taxon>Hibiscus</taxon>
    </lineage>
</organism>
<dbReference type="PANTHER" id="PTHR36798">
    <property type="entry name" value="50S RIBOSOMAL PROTEIN 6, CHLOROPLASTIC"/>
    <property type="match status" value="1"/>
</dbReference>
<protein>
    <recommendedName>
        <fullName evidence="4">50S ribosomal protein 6, chloroplastic</fullName>
    </recommendedName>
</protein>
<name>A0ABR2SED6_9ROSI</name>
<sequence length="119" mass="12557">MGMPIVSITSAPKITFVPNSISSVPSIKARKLPTPTVSGGGLWIECSSRPQKKATKHHMKTRPRKTQPWDVRRKPTAYAPLPPLPPDWTFVSSGGDNDGGEVVEAALAGSALEAPASTG</sequence>
<dbReference type="EMBL" id="JBBPBN010000015">
    <property type="protein sequence ID" value="KAK9023376.1"/>
    <property type="molecule type" value="Genomic_DNA"/>
</dbReference>
<comment type="caution">
    <text evidence="2">The sequence shown here is derived from an EMBL/GenBank/DDBJ whole genome shotgun (WGS) entry which is preliminary data.</text>
</comment>
<dbReference type="Proteomes" id="UP001396334">
    <property type="component" value="Unassembled WGS sequence"/>
</dbReference>
<reference evidence="2 3" key="1">
    <citation type="journal article" date="2024" name="G3 (Bethesda)">
        <title>Genome assembly of Hibiscus sabdariffa L. provides insights into metabolisms of medicinal natural products.</title>
        <authorList>
            <person name="Kim T."/>
        </authorList>
    </citation>
    <scope>NUCLEOTIDE SEQUENCE [LARGE SCALE GENOMIC DNA]</scope>
    <source>
        <strain evidence="2">TK-2024</strain>
        <tissue evidence="2">Old leaves</tissue>
    </source>
</reference>
<keyword evidence="3" id="KW-1185">Reference proteome</keyword>
<gene>
    <name evidence="2" type="ORF">V6N11_003597</name>
</gene>
<evidence type="ECO:0000313" key="3">
    <source>
        <dbReference type="Proteomes" id="UP001396334"/>
    </source>
</evidence>
<evidence type="ECO:0008006" key="4">
    <source>
        <dbReference type="Google" id="ProtNLM"/>
    </source>
</evidence>
<proteinExistence type="predicted"/>
<evidence type="ECO:0000256" key="1">
    <source>
        <dbReference type="SAM" id="MobiDB-lite"/>
    </source>
</evidence>